<comment type="pathway">
    <text evidence="1 9">Cofactor biosynthesis; (R)-pantothenate biosynthesis; (R)-pantoate from 3-methyl-2-oxobutanoate: step 2/2.</text>
</comment>
<dbReference type="InterPro" id="IPR013752">
    <property type="entry name" value="KPA_reductase"/>
</dbReference>
<sequence>MSASFPETPRIAIIGAGALGCYYGARLVKAGEDVHILARSGRAALTAQGLKVKTPTERITARKVHIYGSSAEIGPCDLVIIATKATANEALRQVLPPLLKPDTVVLTLQNGLGVEEPVAEVAGPDRVIGAICYIGCVRTAPGVVACSFPGLMTIGKFGKPAGERTHAVAALWRRAGVKCTAQDNLELQRWHKLVWNVPFNGLAIVAGVTTDVLLADEGLRLLARRIMEEVVEAAAKFGHEIPRSFVDLQFERTAKMAAYRPSSLIDFEEGRDLEIEEIWGEPVRRAKSVGAAVPRMEMLYWLIKQRIAQRNAQLKAKARKR</sequence>
<accession>A0A1D8ART0</accession>
<dbReference type="EC" id="1.1.1.169" evidence="3 9"/>
<keyword evidence="5 9" id="KW-0521">NADP</keyword>
<dbReference type="KEGG" id="obg:Verru16b_00657"/>
<evidence type="ECO:0000256" key="5">
    <source>
        <dbReference type="ARBA" id="ARBA00022857"/>
    </source>
</evidence>
<evidence type="ECO:0000256" key="9">
    <source>
        <dbReference type="RuleBase" id="RU362068"/>
    </source>
</evidence>
<evidence type="ECO:0000256" key="8">
    <source>
        <dbReference type="ARBA" id="ARBA00048793"/>
    </source>
</evidence>
<dbReference type="InterPro" id="IPR013328">
    <property type="entry name" value="6PGD_dom2"/>
</dbReference>
<dbReference type="InterPro" id="IPR008927">
    <property type="entry name" value="6-PGluconate_DH-like_C_sf"/>
</dbReference>
<comment type="function">
    <text evidence="9">Catalyzes the NADPH-dependent reduction of ketopantoate into pantoic acid.</text>
</comment>
<dbReference type="PANTHER" id="PTHR21708">
    <property type="entry name" value="PROBABLE 2-DEHYDROPANTOATE 2-REDUCTASE"/>
    <property type="match status" value="1"/>
</dbReference>
<dbReference type="SUPFAM" id="SSF51735">
    <property type="entry name" value="NAD(P)-binding Rossmann-fold domains"/>
    <property type="match status" value="1"/>
</dbReference>
<dbReference type="OrthoDB" id="9793586at2"/>
<dbReference type="Pfam" id="PF08546">
    <property type="entry name" value="ApbA_C"/>
    <property type="match status" value="1"/>
</dbReference>
<dbReference type="GO" id="GO:0005737">
    <property type="term" value="C:cytoplasm"/>
    <property type="evidence" value="ECO:0007669"/>
    <property type="project" value="TreeGrafter"/>
</dbReference>
<dbReference type="EMBL" id="CP016094">
    <property type="protein sequence ID" value="AOS43605.1"/>
    <property type="molecule type" value="Genomic_DNA"/>
</dbReference>
<dbReference type="InterPro" id="IPR003710">
    <property type="entry name" value="ApbA"/>
</dbReference>
<evidence type="ECO:0000256" key="1">
    <source>
        <dbReference type="ARBA" id="ARBA00004994"/>
    </source>
</evidence>
<dbReference type="RefSeq" id="WP_069960936.1">
    <property type="nucleotide sequence ID" value="NZ_CP016094.1"/>
</dbReference>
<evidence type="ECO:0000259" key="11">
    <source>
        <dbReference type="Pfam" id="PF08546"/>
    </source>
</evidence>
<evidence type="ECO:0000256" key="6">
    <source>
        <dbReference type="ARBA" id="ARBA00023002"/>
    </source>
</evidence>
<dbReference type="PATRIC" id="fig|1838286.3.peg.664"/>
<comment type="catalytic activity">
    <reaction evidence="8 9">
        <text>(R)-pantoate + NADP(+) = 2-dehydropantoate + NADPH + H(+)</text>
        <dbReference type="Rhea" id="RHEA:16233"/>
        <dbReference type="ChEBI" id="CHEBI:11561"/>
        <dbReference type="ChEBI" id="CHEBI:15378"/>
        <dbReference type="ChEBI" id="CHEBI:15980"/>
        <dbReference type="ChEBI" id="CHEBI:57783"/>
        <dbReference type="ChEBI" id="CHEBI:58349"/>
        <dbReference type="EC" id="1.1.1.169"/>
    </reaction>
</comment>
<dbReference type="GO" id="GO:0008677">
    <property type="term" value="F:2-dehydropantoate 2-reductase activity"/>
    <property type="evidence" value="ECO:0007669"/>
    <property type="project" value="UniProtKB-EC"/>
</dbReference>
<dbReference type="Gene3D" id="1.10.1040.10">
    <property type="entry name" value="N-(1-d-carboxylethyl)-l-norvaline Dehydrogenase, domain 2"/>
    <property type="match status" value="1"/>
</dbReference>
<dbReference type="InterPro" id="IPR051402">
    <property type="entry name" value="KPR-Related"/>
</dbReference>
<evidence type="ECO:0000313" key="12">
    <source>
        <dbReference type="EMBL" id="AOS43605.1"/>
    </source>
</evidence>
<feature type="domain" description="Ketopantoate reductase N-terminal" evidence="10">
    <location>
        <begin position="11"/>
        <end position="157"/>
    </location>
</feature>
<dbReference type="Pfam" id="PF02558">
    <property type="entry name" value="ApbA"/>
    <property type="match status" value="1"/>
</dbReference>
<dbReference type="Proteomes" id="UP000095228">
    <property type="component" value="Chromosome"/>
</dbReference>
<dbReference type="UniPathway" id="UPA00028">
    <property type="reaction ID" value="UER00004"/>
</dbReference>
<dbReference type="FunFam" id="1.10.1040.10:FF:000017">
    <property type="entry name" value="2-dehydropantoate 2-reductase"/>
    <property type="match status" value="1"/>
</dbReference>
<proteinExistence type="inferred from homology"/>
<comment type="similarity">
    <text evidence="2 9">Belongs to the ketopantoate reductase family.</text>
</comment>
<dbReference type="PANTHER" id="PTHR21708:SF26">
    <property type="entry name" value="2-DEHYDROPANTOATE 2-REDUCTASE"/>
    <property type="match status" value="1"/>
</dbReference>
<reference evidence="12 13" key="1">
    <citation type="submission" date="2016-06" db="EMBL/GenBank/DDBJ databases">
        <title>Three novel species with peptidoglycan cell walls form the new genus Lacunisphaera gen. nov. in the family Opitutaceae of the verrucomicrobial subdivision 4.</title>
        <authorList>
            <person name="Rast P."/>
            <person name="Gloeckner I."/>
            <person name="Jogler M."/>
            <person name="Boedeker C."/>
            <person name="Jeske O."/>
            <person name="Wiegand S."/>
            <person name="Reinhardt R."/>
            <person name="Schumann P."/>
            <person name="Rohde M."/>
            <person name="Spring S."/>
            <person name="Gloeckner F.O."/>
            <person name="Jogler C."/>
        </authorList>
    </citation>
    <scope>NUCLEOTIDE SEQUENCE [LARGE SCALE GENOMIC DNA]</scope>
    <source>
        <strain evidence="12 13">IG16b</strain>
    </source>
</reference>
<dbReference type="InterPro" id="IPR036291">
    <property type="entry name" value="NAD(P)-bd_dom_sf"/>
</dbReference>
<dbReference type="InterPro" id="IPR013332">
    <property type="entry name" value="KPR_N"/>
</dbReference>
<evidence type="ECO:0000259" key="10">
    <source>
        <dbReference type="Pfam" id="PF02558"/>
    </source>
</evidence>
<evidence type="ECO:0000256" key="2">
    <source>
        <dbReference type="ARBA" id="ARBA00007870"/>
    </source>
</evidence>
<gene>
    <name evidence="12" type="primary">panE_1</name>
    <name evidence="12" type="ORF">Verru16b_00657</name>
</gene>
<dbReference type="NCBIfam" id="TIGR00745">
    <property type="entry name" value="apbA_panE"/>
    <property type="match status" value="1"/>
</dbReference>
<evidence type="ECO:0000256" key="7">
    <source>
        <dbReference type="ARBA" id="ARBA00032024"/>
    </source>
</evidence>
<keyword evidence="6 9" id="KW-0560">Oxidoreductase</keyword>
<dbReference type="SUPFAM" id="SSF48179">
    <property type="entry name" value="6-phosphogluconate dehydrogenase C-terminal domain-like"/>
    <property type="match status" value="1"/>
</dbReference>
<dbReference type="GO" id="GO:0015940">
    <property type="term" value="P:pantothenate biosynthetic process"/>
    <property type="evidence" value="ECO:0007669"/>
    <property type="project" value="UniProtKB-UniPathway"/>
</dbReference>
<dbReference type="Gene3D" id="3.40.50.720">
    <property type="entry name" value="NAD(P)-binding Rossmann-like Domain"/>
    <property type="match status" value="1"/>
</dbReference>
<dbReference type="STRING" id="1838286.Verru16b_00657"/>
<keyword evidence="13" id="KW-1185">Reference proteome</keyword>
<protein>
    <recommendedName>
        <fullName evidence="4 9">2-dehydropantoate 2-reductase</fullName>
        <ecNumber evidence="3 9">1.1.1.169</ecNumber>
    </recommendedName>
    <alternativeName>
        <fullName evidence="7 9">Ketopantoate reductase</fullName>
    </alternativeName>
</protein>
<evidence type="ECO:0000256" key="3">
    <source>
        <dbReference type="ARBA" id="ARBA00013014"/>
    </source>
</evidence>
<feature type="domain" description="Ketopantoate reductase C-terminal" evidence="11">
    <location>
        <begin position="184"/>
        <end position="305"/>
    </location>
</feature>
<evidence type="ECO:0000256" key="4">
    <source>
        <dbReference type="ARBA" id="ARBA00019465"/>
    </source>
</evidence>
<keyword evidence="9" id="KW-0566">Pantothenate biosynthesis</keyword>
<name>A0A1D8ART0_9BACT</name>
<organism evidence="12 13">
    <name type="scientific">Lacunisphaera limnophila</name>
    <dbReference type="NCBI Taxonomy" id="1838286"/>
    <lineage>
        <taxon>Bacteria</taxon>
        <taxon>Pseudomonadati</taxon>
        <taxon>Verrucomicrobiota</taxon>
        <taxon>Opitutia</taxon>
        <taxon>Opitutales</taxon>
        <taxon>Opitutaceae</taxon>
        <taxon>Lacunisphaera</taxon>
    </lineage>
</organism>
<evidence type="ECO:0000313" key="13">
    <source>
        <dbReference type="Proteomes" id="UP000095228"/>
    </source>
</evidence>
<dbReference type="AlphaFoldDB" id="A0A1D8ART0"/>